<evidence type="ECO:0000313" key="2">
    <source>
        <dbReference type="Proteomes" id="UP000594014"/>
    </source>
</evidence>
<proteinExistence type="predicted"/>
<organism evidence="1 2">
    <name type="scientific">Anoxybacterium hadale</name>
    <dbReference type="NCBI Taxonomy" id="3408580"/>
    <lineage>
        <taxon>Bacteria</taxon>
        <taxon>Bacillati</taxon>
        <taxon>Bacillota</taxon>
        <taxon>Clostridia</taxon>
        <taxon>Peptostreptococcales</taxon>
        <taxon>Anaerovoracaceae</taxon>
        <taxon>Anoxybacterium</taxon>
    </lineage>
</organism>
<gene>
    <name evidence="1" type="ORF">FRZ06_20765</name>
</gene>
<dbReference type="Proteomes" id="UP000594014">
    <property type="component" value="Chromosome"/>
</dbReference>
<protein>
    <submittedName>
        <fullName evidence="1">Diguanylate cyclase</fullName>
    </submittedName>
</protein>
<evidence type="ECO:0000313" key="1">
    <source>
        <dbReference type="EMBL" id="QOX65610.1"/>
    </source>
</evidence>
<accession>A0ACD1AHP0</accession>
<dbReference type="EMBL" id="CP042469">
    <property type="protein sequence ID" value="QOX65610.1"/>
    <property type="molecule type" value="Genomic_DNA"/>
</dbReference>
<name>A0ACD1AHP0_9FIRM</name>
<sequence length="615" mass="69891">MEKIRPERKPNHRKVLLVLSTLMIFMISYLCLSNGVFIIYQNLFYIPIVYSCFRYARSGLIFSSFISMFHYVLFSIFHPEPLWDEIVRLGVFLAIGLITYRLSEGIKRERLTVEHLNQCLIKDLNARAQLEEHLEQEKERLRITITSIGDGVISTDQRGRITILNQVAERMTGWKQADALGLPIEKVFRIVNEETGDICENPVHKVLELGVTQGLANHTALISQDGTVRSIADSAAPIKNKSGDIQGVIIVFRDVTDEKKRQDEIYFKSFYDALTGMHNRRYFEEEFKRLDVARNLPISIIMGDLNGLKLVNDTFGHARGDKLLMKASSALKTACRCGDIAARWGGDEFVMLLPKTTKAEVEDIVKKILRSCSKMKVGSLNVSVSLGWGTKTEKDESLSKVLKSAEDFMYKHKLAESGSMRGNIIHAIFRTLREKNPRIESHSERVSLLCEQIGTAMNLSAKDINELKVSGLLHDIGKVTIDDRILQKTEKLTEYEWLEIKRHSDIGYRILNTSPDMSDIAVNVLSHHERPDGKGYPRGICGEEIPLASKIIAVADSYDAMTNERPYNKIQNKDEAIEELIKNKETQFDSIIVDLFIEKVLRGRERIKCPSENSP</sequence>
<reference evidence="1" key="1">
    <citation type="submission" date="2019-08" db="EMBL/GenBank/DDBJ databases">
        <title>Genome sequence of Clostridiales bacterium MT110.</title>
        <authorList>
            <person name="Cao J."/>
        </authorList>
    </citation>
    <scope>NUCLEOTIDE SEQUENCE</scope>
    <source>
        <strain evidence="1">MT110</strain>
    </source>
</reference>
<keyword evidence="2" id="KW-1185">Reference proteome</keyword>